<dbReference type="EMBL" id="KQ257471">
    <property type="protein sequence ID" value="KNC96074.1"/>
    <property type="molecule type" value="Genomic_DNA"/>
</dbReference>
<dbReference type="InterPro" id="IPR027417">
    <property type="entry name" value="P-loop_NTPase"/>
</dbReference>
<keyword evidence="3 8" id="KW-0493">Microtubule</keyword>
<dbReference type="Pfam" id="PF21126">
    <property type="entry name" value="KATNA1_MIT"/>
    <property type="match status" value="1"/>
</dbReference>
<dbReference type="PANTHER" id="PTHR23074:SF19">
    <property type="entry name" value="KATANIN P60 ATPASE-CONTAINING SUBUNIT A1"/>
    <property type="match status" value="1"/>
</dbReference>
<dbReference type="InterPro" id="IPR003960">
    <property type="entry name" value="ATPase_AAA_CS"/>
</dbReference>
<dbReference type="InterPro" id="IPR028596">
    <property type="entry name" value="KATNA1"/>
</dbReference>
<dbReference type="Pfam" id="PF09336">
    <property type="entry name" value="Vps4_C"/>
    <property type="match status" value="1"/>
</dbReference>
<dbReference type="GeneID" id="27691629"/>
<evidence type="ECO:0000256" key="9">
    <source>
        <dbReference type="SAM" id="MobiDB-lite"/>
    </source>
</evidence>
<dbReference type="GO" id="GO:0008017">
    <property type="term" value="F:microtubule binding"/>
    <property type="evidence" value="ECO:0007669"/>
    <property type="project" value="UniProtKB-UniRule"/>
</dbReference>
<keyword evidence="12" id="KW-1185">Reference proteome</keyword>
<feature type="compositionally biased region" description="Basic and acidic residues" evidence="9">
    <location>
        <begin position="230"/>
        <end position="250"/>
    </location>
</feature>
<feature type="region of interest" description="Disordered" evidence="9">
    <location>
        <begin position="110"/>
        <end position="160"/>
    </location>
</feature>
<dbReference type="GO" id="GO:0005524">
    <property type="term" value="F:ATP binding"/>
    <property type="evidence" value="ECO:0007669"/>
    <property type="project" value="UniProtKB-KW"/>
</dbReference>
<dbReference type="CDD" id="cd21748">
    <property type="entry name" value="Kp60-NTD"/>
    <property type="match status" value="1"/>
</dbReference>
<dbReference type="HAMAP" id="MF_03023">
    <property type="entry name" value="Katanin_p60_A1"/>
    <property type="match status" value="1"/>
</dbReference>
<feature type="domain" description="AAA+ ATPase" evidence="10">
    <location>
        <begin position="313"/>
        <end position="458"/>
    </location>
</feature>
<dbReference type="GO" id="GO:0005737">
    <property type="term" value="C:cytoplasm"/>
    <property type="evidence" value="ECO:0007669"/>
    <property type="project" value="UniProtKB-UniRule"/>
</dbReference>
<keyword evidence="5 8" id="KW-0067">ATP-binding</keyword>
<dbReference type="FunFam" id="1.10.8.60:FF:000025">
    <property type="entry name" value="Katanin p60 ATPase-containing subunit A1"/>
    <property type="match status" value="1"/>
</dbReference>
<organism evidence="11 12">
    <name type="scientific">Spizellomyces punctatus (strain DAOM BR117)</name>
    <dbReference type="NCBI Taxonomy" id="645134"/>
    <lineage>
        <taxon>Eukaryota</taxon>
        <taxon>Fungi</taxon>
        <taxon>Fungi incertae sedis</taxon>
        <taxon>Chytridiomycota</taxon>
        <taxon>Chytridiomycota incertae sedis</taxon>
        <taxon>Chytridiomycetes</taxon>
        <taxon>Spizellomycetales</taxon>
        <taxon>Spizellomycetaceae</taxon>
        <taxon>Spizellomyces</taxon>
    </lineage>
</organism>
<keyword evidence="6 8" id="KW-0206">Cytoskeleton</keyword>
<dbReference type="Gene3D" id="3.40.50.300">
    <property type="entry name" value="P-loop containing nucleotide triphosphate hydrolases"/>
    <property type="match status" value="1"/>
</dbReference>
<proteinExistence type="inferred from homology"/>
<dbReference type="EMBL" id="KQ257471">
    <property type="protein sequence ID" value="KNC96075.1"/>
    <property type="molecule type" value="Genomic_DNA"/>
</dbReference>
<dbReference type="InterPro" id="IPR003959">
    <property type="entry name" value="ATPase_AAA_core"/>
</dbReference>
<feature type="region of interest" description="Disordered" evidence="9">
    <location>
        <begin position="182"/>
        <end position="255"/>
    </location>
</feature>
<evidence type="ECO:0000256" key="6">
    <source>
        <dbReference type="ARBA" id="ARBA00023212"/>
    </source>
</evidence>
<keyword evidence="7 8" id="KW-0413">Isomerase</keyword>
<dbReference type="InterPro" id="IPR003593">
    <property type="entry name" value="AAA+_ATPase"/>
</dbReference>
<dbReference type="SUPFAM" id="SSF52540">
    <property type="entry name" value="P-loop containing nucleoside triphosphate hydrolases"/>
    <property type="match status" value="1"/>
</dbReference>
<dbReference type="AlphaFoldDB" id="A0A0L0H3P0"/>
<dbReference type="GO" id="GO:0005819">
    <property type="term" value="C:spindle"/>
    <property type="evidence" value="ECO:0007669"/>
    <property type="project" value="UniProtKB-SubCell"/>
</dbReference>
<comment type="function">
    <text evidence="8">Severs microtubules in an ATP-dependent manner. Microtubule severing may promote rapid reorganization of cellular microtubule arrays.</text>
</comment>
<feature type="compositionally biased region" description="Low complexity" evidence="9">
    <location>
        <begin position="182"/>
        <end position="208"/>
    </location>
</feature>
<comment type="subcellular location">
    <subcellularLocation>
        <location evidence="1">Cytoplasm</location>
        <location evidence="1">Cytoskeleton</location>
        <location evidence="1">Spindle</location>
    </subcellularLocation>
</comment>
<accession>A0A0L0H3P0</accession>
<evidence type="ECO:0000256" key="2">
    <source>
        <dbReference type="ARBA" id="ARBA00022490"/>
    </source>
</evidence>
<evidence type="ECO:0000259" key="10">
    <source>
        <dbReference type="SMART" id="SM00382"/>
    </source>
</evidence>
<reference evidence="11 12" key="1">
    <citation type="submission" date="2009-08" db="EMBL/GenBank/DDBJ databases">
        <title>The Genome Sequence of Spizellomyces punctatus strain DAOM BR117.</title>
        <authorList>
            <consortium name="The Broad Institute Genome Sequencing Platform"/>
            <person name="Russ C."/>
            <person name="Cuomo C."/>
            <person name="Shea T."/>
            <person name="Young S.K."/>
            <person name="Zeng Q."/>
            <person name="Koehrsen M."/>
            <person name="Haas B."/>
            <person name="Borodovsky M."/>
            <person name="Guigo R."/>
            <person name="Alvarado L."/>
            <person name="Berlin A."/>
            <person name="Bochicchio J."/>
            <person name="Borenstein D."/>
            <person name="Chapman S."/>
            <person name="Chen Z."/>
            <person name="Engels R."/>
            <person name="Freedman E."/>
            <person name="Gellesch M."/>
            <person name="Goldberg J."/>
            <person name="Griggs A."/>
            <person name="Gujja S."/>
            <person name="Heiman D."/>
            <person name="Hepburn T."/>
            <person name="Howarth C."/>
            <person name="Jen D."/>
            <person name="Larson L."/>
            <person name="Lewis B."/>
            <person name="Mehta T."/>
            <person name="Park D."/>
            <person name="Pearson M."/>
            <person name="Roberts A."/>
            <person name="Saif S."/>
            <person name="Shenoy N."/>
            <person name="Sisk P."/>
            <person name="Stolte C."/>
            <person name="Sykes S."/>
            <person name="Thomson T."/>
            <person name="Walk T."/>
            <person name="White J."/>
            <person name="Yandava C."/>
            <person name="Burger G."/>
            <person name="Gray M.W."/>
            <person name="Holland P.W.H."/>
            <person name="King N."/>
            <person name="Lang F.B.F."/>
            <person name="Roger A.J."/>
            <person name="Ruiz-Trillo I."/>
            <person name="Lander E."/>
            <person name="Nusbaum C."/>
        </authorList>
    </citation>
    <scope>NUCLEOTIDE SEQUENCE [LARGE SCALE GENOMIC DNA]</scope>
    <source>
        <strain evidence="11 12">DAOM BR117</strain>
    </source>
</reference>
<dbReference type="Pfam" id="PF00004">
    <property type="entry name" value="AAA"/>
    <property type="match status" value="1"/>
</dbReference>
<dbReference type="InterPro" id="IPR041569">
    <property type="entry name" value="AAA_lid_3"/>
</dbReference>
<name>A0A0L0H3P0_SPIPD</name>
<evidence type="ECO:0000313" key="12">
    <source>
        <dbReference type="Proteomes" id="UP000053201"/>
    </source>
</evidence>
<protein>
    <recommendedName>
        <fullName evidence="8">Katanin p60 ATPase-containing subunit A1</fullName>
        <shortName evidence="8">Katanin p60 subunit A1</shortName>
        <ecNumber evidence="8">5.6.1.1</ecNumber>
    </recommendedName>
    <alternativeName>
        <fullName evidence="8">p60 katanin</fullName>
    </alternativeName>
</protein>
<evidence type="ECO:0000313" key="11">
    <source>
        <dbReference type="EMBL" id="KNC96075.1"/>
    </source>
</evidence>
<dbReference type="PANTHER" id="PTHR23074">
    <property type="entry name" value="AAA DOMAIN-CONTAINING"/>
    <property type="match status" value="1"/>
</dbReference>
<dbReference type="RefSeq" id="XP_016604114.1">
    <property type="nucleotide sequence ID" value="XM_016756619.1"/>
</dbReference>
<dbReference type="EC" id="5.6.1.1" evidence="8"/>
<evidence type="ECO:0000256" key="7">
    <source>
        <dbReference type="ARBA" id="ARBA00023235"/>
    </source>
</evidence>
<dbReference type="eggNOG" id="KOG0738">
    <property type="taxonomic scope" value="Eukaryota"/>
</dbReference>
<dbReference type="GO" id="GO:0051013">
    <property type="term" value="P:microtubule severing"/>
    <property type="evidence" value="ECO:0007669"/>
    <property type="project" value="UniProtKB-UniRule"/>
</dbReference>
<dbReference type="VEuPathDB" id="FungiDB:SPPG_08465"/>
<keyword evidence="2 8" id="KW-0963">Cytoplasm</keyword>
<dbReference type="FunFam" id="1.20.58.80:FF:000003">
    <property type="entry name" value="Katanin p60 ATPase-containing subunit A1"/>
    <property type="match status" value="1"/>
</dbReference>
<gene>
    <name evidence="8" type="primary">KATNA1</name>
    <name evidence="11" type="ORF">SPPG_08465</name>
</gene>
<dbReference type="Pfam" id="PF17862">
    <property type="entry name" value="AAA_lid_3"/>
    <property type="match status" value="1"/>
</dbReference>
<evidence type="ECO:0000256" key="1">
    <source>
        <dbReference type="ARBA" id="ARBA00004186"/>
    </source>
</evidence>
<feature type="binding site" evidence="8">
    <location>
        <begin position="321"/>
        <end position="328"/>
    </location>
    <ligand>
        <name>ATP</name>
        <dbReference type="ChEBI" id="CHEBI:30616"/>
    </ligand>
</feature>
<dbReference type="FunFam" id="3.40.50.300:FF:000159">
    <property type="entry name" value="Katanin p60 ATPase-containing subunit A1"/>
    <property type="match status" value="1"/>
</dbReference>
<dbReference type="RefSeq" id="XP_016604115.1">
    <property type="nucleotide sequence ID" value="XM_016756620.1"/>
</dbReference>
<evidence type="ECO:0000256" key="3">
    <source>
        <dbReference type="ARBA" id="ARBA00022701"/>
    </source>
</evidence>
<dbReference type="OMA" id="RDACMMV"/>
<comment type="similarity">
    <text evidence="8">Belongs to the AAA ATPase family. Katanin p60 subunit A1 subfamily.</text>
</comment>
<dbReference type="GO" id="GO:0008568">
    <property type="term" value="F:microtubule severing ATPase activity"/>
    <property type="evidence" value="ECO:0007669"/>
    <property type="project" value="UniProtKB-EC"/>
</dbReference>
<dbReference type="InterPro" id="IPR015415">
    <property type="entry name" value="Spast_Vps4_C"/>
</dbReference>
<comment type="catalytic activity">
    <reaction evidence="8">
        <text>n ATP + n H2O + a microtubule = n ADP + n phosphate + (n+1) alpha/beta tubulin heterodimers.</text>
        <dbReference type="EC" id="5.6.1.1"/>
    </reaction>
</comment>
<dbReference type="InterPro" id="IPR050304">
    <property type="entry name" value="MT-severing_AAA_ATPase"/>
</dbReference>
<evidence type="ECO:0000256" key="5">
    <source>
        <dbReference type="ARBA" id="ARBA00022840"/>
    </source>
</evidence>
<dbReference type="PROSITE" id="PS00674">
    <property type="entry name" value="AAA"/>
    <property type="match status" value="1"/>
</dbReference>
<sequence length="566" mass="63005">MNLEDAFAWARVSIGDSPIPGFILNMPRTIEGVPTELQIARECALLGNYDTALLYFESILQTIQLYAKTVSDTSLRERWLLTRQELSLEFQVIKDIGMELASFKERPLGSNSFTRSKSSLDDEPSYGDPVDKDVWPAPDPPARRPIYRKTKANDEDNLPSWARNQVNSSISSARAAAQRGKAAAVSKSAVSKGKIGGSKSSSSGKPGTASPPPGKKLVRKAQSQPTLVDRVAREKEDNKEKVAPETDENGKPNFDGAGYDKELVEIVKRDILQSTPNVRWTDIAGLREAKSLLEEAIVLPLWMPDFFQGIRRPWKGVLMTGPPGTGKTLLAKAVATECGTTFFNVTASMLTSKWRGDSEKIVRLLFEMARHYAPSTIFIDEIDSVCSTRGEGSEHEASRRVKSEILMQMDGISGSLGTNAEGEREPIVMVLAATNFPWHIDEALRRRLEKRIYIPLPDLETRRELLRLNLQSIKIADDVVLEELAEKIDGYSGADITNICRDASMMSMRKRIRGLSPEQIRSISKEELEAPATKEDFEAAISKIQSSVSQADLKRYQEWMDEFGSY</sequence>
<evidence type="ECO:0000256" key="8">
    <source>
        <dbReference type="HAMAP-Rule" id="MF_03023"/>
    </source>
</evidence>
<dbReference type="OrthoDB" id="10251136at2759"/>
<evidence type="ECO:0000256" key="4">
    <source>
        <dbReference type="ARBA" id="ARBA00022741"/>
    </source>
</evidence>
<dbReference type="STRING" id="645134.A0A0L0H3P0"/>
<dbReference type="Gene3D" id="1.20.58.80">
    <property type="entry name" value="Phosphotransferase system, lactose/cellobiose-type IIA subunit"/>
    <property type="match status" value="1"/>
</dbReference>
<dbReference type="InterPro" id="IPR048611">
    <property type="entry name" value="KATNA1_MIT"/>
</dbReference>
<dbReference type="SMART" id="SM00382">
    <property type="entry name" value="AAA"/>
    <property type="match status" value="1"/>
</dbReference>
<dbReference type="GO" id="GO:0016887">
    <property type="term" value="F:ATP hydrolysis activity"/>
    <property type="evidence" value="ECO:0007669"/>
    <property type="project" value="InterPro"/>
</dbReference>
<dbReference type="Proteomes" id="UP000053201">
    <property type="component" value="Unassembled WGS sequence"/>
</dbReference>
<dbReference type="GO" id="GO:0005874">
    <property type="term" value="C:microtubule"/>
    <property type="evidence" value="ECO:0007669"/>
    <property type="project" value="UniProtKB-KW"/>
</dbReference>
<dbReference type="Gene3D" id="1.10.8.60">
    <property type="match status" value="1"/>
</dbReference>
<keyword evidence="4 8" id="KW-0547">Nucleotide-binding</keyword>